<dbReference type="EMBL" id="AE016819">
    <property type="protein sequence ID" value="ADJ41786.1"/>
    <property type="molecule type" value="Genomic_DNA"/>
</dbReference>
<protein>
    <submittedName>
        <fullName evidence="3">AFL072C-Ap</fullName>
    </submittedName>
</protein>
<dbReference type="Proteomes" id="UP000000591">
    <property type="component" value="Chromosome VI"/>
</dbReference>
<proteinExistence type="predicted"/>
<feature type="region of interest" description="Disordered" evidence="1">
    <location>
        <begin position="1"/>
        <end position="20"/>
    </location>
</feature>
<keyword evidence="4" id="KW-1185">Reference proteome</keyword>
<gene>
    <name evidence="3" type="ORF">AGOS_AFL072CA</name>
</gene>
<dbReference type="KEGG" id="ago:AGOS_AFL072CA"/>
<evidence type="ECO:0000256" key="1">
    <source>
        <dbReference type="SAM" id="MobiDB-lite"/>
    </source>
</evidence>
<dbReference type="OrthoDB" id="4070623at2759"/>
<evidence type="ECO:0000256" key="2">
    <source>
        <dbReference type="SAM" id="Phobius"/>
    </source>
</evidence>
<keyword evidence="2" id="KW-1133">Transmembrane helix</keyword>
<reference key="2">
    <citation type="submission" date="2010-06" db="EMBL/GenBank/DDBJ databases">
        <authorList>
            <person name="Dietrich F.S."/>
            <person name="Voegeli S."/>
            <person name="Philippsen P."/>
        </authorList>
    </citation>
    <scope>NUCLEOTIDE SEQUENCE</scope>
    <source>
        <strain>ATCC 10895</strain>
    </source>
</reference>
<keyword evidence="2" id="KW-0812">Transmembrane</keyword>
<feature type="transmembrane region" description="Helical" evidence="2">
    <location>
        <begin position="96"/>
        <end position="116"/>
    </location>
</feature>
<organism evidence="3 4">
    <name type="scientific">Eremothecium gossypii (strain ATCC 10895 / CBS 109.51 / FGSC 9923 / NRRL Y-1056)</name>
    <name type="common">Yeast</name>
    <name type="synonym">Ashbya gossypii</name>
    <dbReference type="NCBI Taxonomy" id="284811"/>
    <lineage>
        <taxon>Eukaryota</taxon>
        <taxon>Fungi</taxon>
        <taxon>Dikarya</taxon>
        <taxon>Ascomycota</taxon>
        <taxon>Saccharomycotina</taxon>
        <taxon>Saccharomycetes</taxon>
        <taxon>Saccharomycetales</taxon>
        <taxon>Saccharomycetaceae</taxon>
        <taxon>Eremothecium</taxon>
    </lineage>
</organism>
<sequence>MVDEPDTPPPQGVDALADPEVTLVHSRPQLQESKETRLDLLAEQNWETLEKITYVAPEKRPRVKGRIKKPSRRKKSKRRKSRHHQEQQQPASQDGLFHGLLLGSFIGAALAEFVLAKFK</sequence>
<name>D8FGF6_EREGS</name>
<evidence type="ECO:0000313" key="3">
    <source>
        <dbReference type="EMBL" id="ADJ41786.1"/>
    </source>
</evidence>
<reference evidence="4" key="3">
    <citation type="journal article" date="2013" name="G3 (Bethesda)">
        <title>Genomes of Ashbya fungi isolated from insects reveal four mating-type loci, numerous translocations, lack of transposons, and distinct gene duplications.</title>
        <authorList>
            <person name="Dietrich F.S."/>
            <person name="Voegeli S."/>
            <person name="Kuo S."/>
            <person name="Philippsen P."/>
        </authorList>
    </citation>
    <scope>GENOME REANNOTATION</scope>
    <source>
        <strain evidence="4">ATCC 10895 / CBS 109.51 / FGSC 9923 / NRRL Y-1056</strain>
    </source>
</reference>
<reference evidence="3 4" key="1">
    <citation type="journal article" date="2004" name="Science">
        <title>The Ashbya gossypii genome as a tool for mapping the ancient Saccharomyces cerevisiae genome.</title>
        <authorList>
            <person name="Dietrich F.S."/>
            <person name="Voegeli S."/>
            <person name="Brachat S."/>
            <person name="Lerch A."/>
            <person name="Gates K."/>
            <person name="Steiner S."/>
            <person name="Mohr C."/>
            <person name="Pohlmann R."/>
            <person name="Luedi P."/>
            <person name="Choi S."/>
            <person name="Wing R.A."/>
            <person name="Flavier A."/>
            <person name="Gaffney T.D."/>
            <person name="Philippsen P."/>
        </authorList>
    </citation>
    <scope>NUCLEOTIDE SEQUENCE [LARGE SCALE GENOMIC DNA]</scope>
    <source>
        <strain evidence="4">ATCC 10895 / CBS 109.51 / FGSC 9923 / NRRL Y-1056</strain>
    </source>
</reference>
<feature type="compositionally biased region" description="Basic residues" evidence="1">
    <location>
        <begin position="61"/>
        <end position="83"/>
    </location>
</feature>
<dbReference type="InParanoid" id="D8FGF6"/>
<dbReference type="AlphaFoldDB" id="D8FGF6"/>
<keyword evidence="2" id="KW-0472">Membrane</keyword>
<evidence type="ECO:0000313" key="4">
    <source>
        <dbReference type="Proteomes" id="UP000000591"/>
    </source>
</evidence>
<dbReference type="HOGENOM" id="CLU_2037520_0_0_1"/>
<dbReference type="RefSeq" id="NP_001342276.1">
    <property type="nucleotide sequence ID" value="NM_001355335.1"/>
</dbReference>
<accession>D8FGF6</accession>
<dbReference type="GeneID" id="9487581"/>
<dbReference type="OMA" id="MYLMMEE"/>
<feature type="region of interest" description="Disordered" evidence="1">
    <location>
        <begin position="57"/>
        <end position="94"/>
    </location>
</feature>